<evidence type="ECO:0000256" key="4">
    <source>
        <dbReference type="ARBA" id="ARBA00023002"/>
    </source>
</evidence>
<comment type="subcellular location">
    <subcellularLocation>
        <location evidence="1">Plastid</location>
        <location evidence="1">Chloroplast membrane</location>
        <topology evidence="1">Multi-pass membrane protein</topology>
    </subcellularLocation>
</comment>
<sequence>MAYGFLNRGLLPGLCFGAGLGITLFGMAYMFVHDGLVHRRFPVGPIANVPYFRRVAAAHQIHHMDKFDGVPYGLFLGPKTSQPTMTPPIPETSNVYELEKEISRRAKLYNSSGLRS</sequence>
<evidence type="ECO:0000313" key="8">
    <source>
        <dbReference type="Proteomes" id="UP001055439"/>
    </source>
</evidence>
<dbReference type="PANTHER" id="PTHR31899">
    <property type="entry name" value="BETA-CAROTENE 3-HYDROXYLASE 1, CHLOROPLASTIC"/>
    <property type="match status" value="1"/>
</dbReference>
<proteinExistence type="inferred from homology"/>
<name>A0A9E7H3P6_9LILI</name>
<gene>
    <name evidence="7" type="ORF">MUK42_14564</name>
</gene>
<dbReference type="AlphaFoldDB" id="A0A9E7H3P6"/>
<accession>A0A9E7H3P6</accession>
<dbReference type="EC" id="1.14.15.24" evidence="5"/>
<dbReference type="GO" id="GO:0010291">
    <property type="term" value="F:beta-carotene 3-hydroxylase activity"/>
    <property type="evidence" value="ECO:0007669"/>
    <property type="project" value="UniProtKB-EC"/>
</dbReference>
<keyword evidence="6" id="KW-0812">Transmembrane</keyword>
<protein>
    <recommendedName>
        <fullName evidence="5">beta-carotene 3-hydroxylase</fullName>
        <ecNumber evidence="5">1.14.15.24</ecNumber>
    </recommendedName>
</protein>
<keyword evidence="4" id="KW-0560">Oxidoreductase</keyword>
<feature type="transmembrane region" description="Helical" evidence="6">
    <location>
        <begin position="6"/>
        <end position="32"/>
    </location>
</feature>
<keyword evidence="6" id="KW-1133">Transmembrane helix</keyword>
<evidence type="ECO:0000313" key="7">
    <source>
        <dbReference type="EMBL" id="URE23094.1"/>
    </source>
</evidence>
<keyword evidence="8" id="KW-1185">Reference proteome</keyword>
<evidence type="ECO:0000256" key="5">
    <source>
        <dbReference type="ARBA" id="ARBA00026097"/>
    </source>
</evidence>
<dbReference type="InterPro" id="IPR045019">
    <property type="entry name" value="BETA-OHASE-like"/>
</dbReference>
<evidence type="ECO:0000256" key="6">
    <source>
        <dbReference type="SAM" id="Phobius"/>
    </source>
</evidence>
<dbReference type="PANTHER" id="PTHR31899:SF9">
    <property type="entry name" value="BETA-CAROTENE 3-HYDROXYLASE 1, CHLOROPLASTIC"/>
    <property type="match status" value="1"/>
</dbReference>
<dbReference type="GO" id="GO:0031969">
    <property type="term" value="C:chloroplast membrane"/>
    <property type="evidence" value="ECO:0007669"/>
    <property type="project" value="UniProtKB-SubCell"/>
</dbReference>
<reference evidence="7" key="1">
    <citation type="submission" date="2022-05" db="EMBL/GenBank/DDBJ databases">
        <title>The Musa troglodytarum L. genome provides insights into the mechanism of non-climacteric behaviour and enrichment of carotenoids.</title>
        <authorList>
            <person name="Wang J."/>
        </authorList>
    </citation>
    <scope>NUCLEOTIDE SEQUENCE</scope>
    <source>
        <tissue evidence="7">Leaf</tissue>
    </source>
</reference>
<keyword evidence="6" id="KW-0472">Membrane</keyword>
<dbReference type="Proteomes" id="UP001055439">
    <property type="component" value="Chromosome 8"/>
</dbReference>
<dbReference type="GO" id="GO:0016123">
    <property type="term" value="P:xanthophyll biosynthetic process"/>
    <property type="evidence" value="ECO:0007669"/>
    <property type="project" value="TreeGrafter"/>
</dbReference>
<dbReference type="EMBL" id="CP097510">
    <property type="protein sequence ID" value="URE23094.1"/>
    <property type="molecule type" value="Genomic_DNA"/>
</dbReference>
<comment type="similarity">
    <text evidence="2">Belongs to the sterol desaturase family.</text>
</comment>
<dbReference type="GO" id="GO:0016119">
    <property type="term" value="P:carotene metabolic process"/>
    <property type="evidence" value="ECO:0007669"/>
    <property type="project" value="TreeGrafter"/>
</dbReference>
<evidence type="ECO:0000256" key="3">
    <source>
        <dbReference type="ARBA" id="ARBA00022746"/>
    </source>
</evidence>
<keyword evidence="3" id="KW-0125">Carotenoid biosynthesis</keyword>
<evidence type="ECO:0000256" key="2">
    <source>
        <dbReference type="ARBA" id="ARBA00009324"/>
    </source>
</evidence>
<organism evidence="7 8">
    <name type="scientific">Musa troglodytarum</name>
    <name type="common">fe'i banana</name>
    <dbReference type="NCBI Taxonomy" id="320322"/>
    <lineage>
        <taxon>Eukaryota</taxon>
        <taxon>Viridiplantae</taxon>
        <taxon>Streptophyta</taxon>
        <taxon>Embryophyta</taxon>
        <taxon>Tracheophyta</taxon>
        <taxon>Spermatophyta</taxon>
        <taxon>Magnoliopsida</taxon>
        <taxon>Liliopsida</taxon>
        <taxon>Zingiberales</taxon>
        <taxon>Musaceae</taxon>
        <taxon>Musa</taxon>
    </lineage>
</organism>
<evidence type="ECO:0000256" key="1">
    <source>
        <dbReference type="ARBA" id="ARBA00004508"/>
    </source>
</evidence>
<dbReference type="OrthoDB" id="9990796at2759"/>